<evidence type="ECO:0000256" key="2">
    <source>
        <dbReference type="SAM" id="SignalP"/>
    </source>
</evidence>
<protein>
    <submittedName>
        <fullName evidence="3">Uncharacterized protein</fullName>
    </submittedName>
</protein>
<keyword evidence="4" id="KW-1185">Reference proteome</keyword>
<feature type="chain" id="PRO_5043497773" evidence="2">
    <location>
        <begin position="21"/>
        <end position="92"/>
    </location>
</feature>
<organism evidence="3 4">
    <name type="scientific">Apatococcus lobatus</name>
    <dbReference type="NCBI Taxonomy" id="904363"/>
    <lineage>
        <taxon>Eukaryota</taxon>
        <taxon>Viridiplantae</taxon>
        <taxon>Chlorophyta</taxon>
        <taxon>core chlorophytes</taxon>
        <taxon>Trebouxiophyceae</taxon>
        <taxon>Chlorellales</taxon>
        <taxon>Chlorellaceae</taxon>
        <taxon>Apatococcus</taxon>
    </lineage>
</organism>
<feature type="region of interest" description="Disordered" evidence="1">
    <location>
        <begin position="28"/>
        <end position="50"/>
    </location>
</feature>
<dbReference type="Proteomes" id="UP001438707">
    <property type="component" value="Unassembled WGS sequence"/>
</dbReference>
<proteinExistence type="predicted"/>
<dbReference type="EMBL" id="JALJOS010000001">
    <property type="protein sequence ID" value="KAK9844334.1"/>
    <property type="molecule type" value="Genomic_DNA"/>
</dbReference>
<evidence type="ECO:0000313" key="3">
    <source>
        <dbReference type="EMBL" id="KAK9844334.1"/>
    </source>
</evidence>
<evidence type="ECO:0000313" key="4">
    <source>
        <dbReference type="Proteomes" id="UP001438707"/>
    </source>
</evidence>
<comment type="caution">
    <text evidence="3">The sequence shown here is derived from an EMBL/GenBank/DDBJ whole genome shotgun (WGS) entry which is preliminary data.</text>
</comment>
<name>A0AAW1SDH4_9CHLO</name>
<dbReference type="AlphaFoldDB" id="A0AAW1SDH4"/>
<accession>A0AAW1SDH4</accession>
<reference evidence="3 4" key="1">
    <citation type="journal article" date="2024" name="Nat. Commun.">
        <title>Phylogenomics reveals the evolutionary origins of lichenization in chlorophyte algae.</title>
        <authorList>
            <person name="Puginier C."/>
            <person name="Libourel C."/>
            <person name="Otte J."/>
            <person name="Skaloud P."/>
            <person name="Haon M."/>
            <person name="Grisel S."/>
            <person name="Petersen M."/>
            <person name="Berrin J.G."/>
            <person name="Delaux P.M."/>
            <person name="Dal Grande F."/>
            <person name="Keller J."/>
        </authorList>
    </citation>
    <scope>NUCLEOTIDE SEQUENCE [LARGE SCALE GENOMIC DNA]</scope>
    <source>
        <strain evidence="3 4">SAG 2145</strain>
    </source>
</reference>
<feature type="signal peptide" evidence="2">
    <location>
        <begin position="1"/>
        <end position="20"/>
    </location>
</feature>
<sequence length="92" mass="9825">MCPLRFLLAGLSALLALLVAFHLLSGPESGPKPDSTGRQQTAAGPQKAEAKTWSSIGRAVLDFCTGKYLYDTVRWQLGSQRGSSSSSTIIKQ</sequence>
<evidence type="ECO:0000256" key="1">
    <source>
        <dbReference type="SAM" id="MobiDB-lite"/>
    </source>
</evidence>
<gene>
    <name evidence="3" type="ORF">WJX74_000913</name>
</gene>
<keyword evidence="2" id="KW-0732">Signal</keyword>